<reference evidence="2" key="1">
    <citation type="journal article" date="2019" name="Int. J. Syst. Evol. Microbiol.">
        <title>The Global Catalogue of Microorganisms (GCM) 10K type strain sequencing project: providing services to taxonomists for standard genome sequencing and annotation.</title>
        <authorList>
            <consortium name="The Broad Institute Genomics Platform"/>
            <consortium name="The Broad Institute Genome Sequencing Center for Infectious Disease"/>
            <person name="Wu L."/>
            <person name="Ma J."/>
        </authorList>
    </citation>
    <scope>NUCLEOTIDE SEQUENCE [LARGE SCALE GENOMIC DNA]</scope>
    <source>
        <strain evidence="2">CCUG 49571</strain>
    </source>
</reference>
<accession>A0ABV9FA14</accession>
<dbReference type="Proteomes" id="UP001596028">
    <property type="component" value="Unassembled WGS sequence"/>
</dbReference>
<dbReference type="EMBL" id="JBHSEP010000004">
    <property type="protein sequence ID" value="MFC4598063.1"/>
    <property type="molecule type" value="Genomic_DNA"/>
</dbReference>
<name>A0ABV9FA14_9BACL</name>
<proteinExistence type="predicted"/>
<dbReference type="RefSeq" id="WP_378093930.1">
    <property type="nucleotide sequence ID" value="NZ_JBHSEP010000004.1"/>
</dbReference>
<evidence type="ECO:0000313" key="1">
    <source>
        <dbReference type="EMBL" id="MFC4598063.1"/>
    </source>
</evidence>
<protein>
    <recommendedName>
        <fullName evidence="3">HEPN domain-containing protein</fullName>
    </recommendedName>
</protein>
<comment type="caution">
    <text evidence="1">The sequence shown here is derived from an EMBL/GenBank/DDBJ whole genome shotgun (WGS) entry which is preliminary data.</text>
</comment>
<evidence type="ECO:0008006" key="3">
    <source>
        <dbReference type="Google" id="ProtNLM"/>
    </source>
</evidence>
<gene>
    <name evidence="1" type="ORF">ACFO3S_07390</name>
</gene>
<evidence type="ECO:0000313" key="2">
    <source>
        <dbReference type="Proteomes" id="UP001596028"/>
    </source>
</evidence>
<keyword evidence="2" id="KW-1185">Reference proteome</keyword>
<organism evidence="1 2">
    <name type="scientific">Cohnella hongkongensis</name>
    <dbReference type="NCBI Taxonomy" id="178337"/>
    <lineage>
        <taxon>Bacteria</taxon>
        <taxon>Bacillati</taxon>
        <taxon>Bacillota</taxon>
        <taxon>Bacilli</taxon>
        <taxon>Bacillales</taxon>
        <taxon>Paenibacillaceae</taxon>
        <taxon>Cohnella</taxon>
    </lineage>
</organism>
<sequence>MLFTSNSDIYKNAYPNWQKNFRESYEFFDLYSEHFKEAADKLIDSIGANRGHIADGIINPALFLYRHSVELSLKAILHRIYIASGLDENRIKEKLEGHSLESLWTRVNNEIRSKYNFGSNQSEKNELKTVGVLIIELHKTDDSSMTFRYPFDKQLEEFKYGDGKESFGIDFMHFKNQLDYLHSRLRYWIYYRVSGEGTYE</sequence>